<protein>
    <recommendedName>
        <fullName evidence="4">Secreted protein</fullName>
    </recommendedName>
</protein>
<dbReference type="AlphaFoldDB" id="A0A0S3RW98"/>
<keyword evidence="1" id="KW-0732">Signal</keyword>
<dbReference type="EMBL" id="AP015037">
    <property type="protein sequence ID" value="BAT84870.1"/>
    <property type="molecule type" value="Genomic_DNA"/>
</dbReference>
<feature type="chain" id="PRO_5006617463" description="Secreted protein" evidence="1">
    <location>
        <begin position="34"/>
        <end position="123"/>
    </location>
</feature>
<proteinExistence type="predicted"/>
<keyword evidence="3" id="KW-1185">Reference proteome</keyword>
<accession>A0A0S3RW98</accession>
<evidence type="ECO:0000256" key="1">
    <source>
        <dbReference type="SAM" id="SignalP"/>
    </source>
</evidence>
<gene>
    <name evidence="2" type="primary">Vigan.04G233700</name>
    <name evidence="2" type="ORF">VIGAN_04233700</name>
</gene>
<name>A0A0S3RW98_PHAAN</name>
<reference evidence="2 3" key="1">
    <citation type="journal article" date="2015" name="Sci. Rep.">
        <title>The power of single molecule real-time sequencing technology in the de novo assembly of a eukaryotic genome.</title>
        <authorList>
            <person name="Sakai H."/>
            <person name="Naito K."/>
            <person name="Ogiso-Tanaka E."/>
            <person name="Takahashi Y."/>
            <person name="Iseki K."/>
            <person name="Muto C."/>
            <person name="Satou K."/>
            <person name="Teruya K."/>
            <person name="Shiroma A."/>
            <person name="Shimoji M."/>
            <person name="Hirano T."/>
            <person name="Itoh T."/>
            <person name="Kaga A."/>
            <person name="Tomooka N."/>
        </authorList>
    </citation>
    <scope>NUCLEOTIDE SEQUENCE [LARGE SCALE GENOMIC DNA]</scope>
    <source>
        <strain evidence="3">cv. Shumari</strain>
    </source>
</reference>
<evidence type="ECO:0000313" key="2">
    <source>
        <dbReference type="EMBL" id="BAT84870.1"/>
    </source>
</evidence>
<evidence type="ECO:0008006" key="4">
    <source>
        <dbReference type="Google" id="ProtNLM"/>
    </source>
</evidence>
<feature type="signal peptide" evidence="1">
    <location>
        <begin position="1"/>
        <end position="33"/>
    </location>
</feature>
<organism evidence="2 3">
    <name type="scientific">Vigna angularis var. angularis</name>
    <dbReference type="NCBI Taxonomy" id="157739"/>
    <lineage>
        <taxon>Eukaryota</taxon>
        <taxon>Viridiplantae</taxon>
        <taxon>Streptophyta</taxon>
        <taxon>Embryophyta</taxon>
        <taxon>Tracheophyta</taxon>
        <taxon>Spermatophyta</taxon>
        <taxon>Magnoliopsida</taxon>
        <taxon>eudicotyledons</taxon>
        <taxon>Gunneridae</taxon>
        <taxon>Pentapetalae</taxon>
        <taxon>rosids</taxon>
        <taxon>fabids</taxon>
        <taxon>Fabales</taxon>
        <taxon>Fabaceae</taxon>
        <taxon>Papilionoideae</taxon>
        <taxon>50 kb inversion clade</taxon>
        <taxon>NPAAA clade</taxon>
        <taxon>indigoferoid/millettioid clade</taxon>
        <taxon>Phaseoleae</taxon>
        <taxon>Vigna</taxon>
    </lineage>
</organism>
<sequence>MAAFPSSITMRRDTLFLLDVLSLLLSEKPLLSGRCWNSWDVIHSPCGREVCVPSAGCLLNVKASSWWLLDVLDCSFQLQRAPLQDGCLLACRDINAPAPFTSSCTQQDQPRELFRKPCLSLLE</sequence>
<dbReference type="Proteomes" id="UP000291084">
    <property type="component" value="Chromosome 4"/>
</dbReference>
<evidence type="ECO:0000313" key="3">
    <source>
        <dbReference type="Proteomes" id="UP000291084"/>
    </source>
</evidence>